<comment type="similarity">
    <text evidence="2">Belongs to the 2H phosphoesterase superfamily. ThpR family.</text>
</comment>
<dbReference type="Gene3D" id="3.90.1140.10">
    <property type="entry name" value="Cyclic phosphodiesterase"/>
    <property type="match status" value="1"/>
</dbReference>
<dbReference type="NCBIfam" id="TIGR02258">
    <property type="entry name" value="2_5_ligase"/>
    <property type="match status" value="1"/>
</dbReference>
<feature type="active site" description="Proton acceptor" evidence="2">
    <location>
        <position position="122"/>
    </location>
</feature>
<dbReference type="EMBL" id="NKHF01000089">
    <property type="protein sequence ID" value="PCK30298.1"/>
    <property type="molecule type" value="Genomic_DNA"/>
</dbReference>
<dbReference type="Proteomes" id="UP000228621">
    <property type="component" value="Unassembled WGS sequence"/>
</dbReference>
<dbReference type="InterPro" id="IPR004175">
    <property type="entry name" value="RNA_CPDase"/>
</dbReference>
<comment type="function">
    <text evidence="2">Hydrolyzes RNA 2',3'-cyclic phosphodiester to an RNA 2'-phosphomonoester.</text>
</comment>
<proteinExistence type="inferred from homology"/>
<dbReference type="RefSeq" id="WP_099643498.1">
    <property type="nucleotide sequence ID" value="NZ_JAQPZX010000006.1"/>
</dbReference>
<reference evidence="4" key="1">
    <citation type="journal article" date="2019" name="Genome Announc.">
        <title>Draft Genome Sequence of Pseudoalteromonas piscicida Strain 36Y ROTHPW, an Hypersaline Seawater Isolate from the South Coast of Sonora, Mexico.</title>
        <authorList>
            <person name="Sanchez-Diaz R."/>
            <person name="Molina-Garza Z.J."/>
            <person name="Cruz-Suarez L.E."/>
            <person name="Selvin J."/>
            <person name="Kiran G.S."/>
            <person name="Ibarra-Gamez J.C."/>
            <person name="Gomez-Gil B."/>
            <person name="Galaviz-Silva L."/>
        </authorList>
    </citation>
    <scope>NUCLEOTIDE SEQUENCE [LARGE SCALE GENOMIC DNA]</scope>
    <source>
        <strain evidence="4">36Y_RITHPW</strain>
    </source>
</reference>
<dbReference type="AlphaFoldDB" id="A0A2A5JLJ1"/>
<evidence type="ECO:0000256" key="2">
    <source>
        <dbReference type="HAMAP-Rule" id="MF_01940"/>
    </source>
</evidence>
<protein>
    <recommendedName>
        <fullName evidence="2">RNA 2',3'-cyclic phosphodiesterase</fullName>
        <shortName evidence="2">RNA 2',3'-CPDase</shortName>
        <ecNumber evidence="2">3.1.4.58</ecNumber>
    </recommendedName>
</protein>
<accession>A0A2A5JLJ1</accession>
<dbReference type="EC" id="3.1.4.58" evidence="2"/>
<evidence type="ECO:0000313" key="3">
    <source>
        <dbReference type="EMBL" id="PCK30298.1"/>
    </source>
</evidence>
<dbReference type="PANTHER" id="PTHR35561:SF1">
    <property type="entry name" value="RNA 2',3'-CYCLIC PHOSPHODIESTERASE"/>
    <property type="match status" value="1"/>
</dbReference>
<dbReference type="HAMAP" id="MF_01940">
    <property type="entry name" value="RNA_CPDase"/>
    <property type="match status" value="1"/>
</dbReference>
<feature type="short sequence motif" description="HXTX 2" evidence="2">
    <location>
        <begin position="122"/>
        <end position="125"/>
    </location>
</feature>
<feature type="active site" description="Proton donor" evidence="2">
    <location>
        <position position="40"/>
    </location>
</feature>
<dbReference type="PANTHER" id="PTHR35561">
    <property type="entry name" value="RNA 2',3'-CYCLIC PHOSPHODIESTERASE"/>
    <property type="match status" value="1"/>
</dbReference>
<name>A0A2A5JLJ1_PSEO7</name>
<feature type="short sequence motif" description="HXTX 1" evidence="2">
    <location>
        <begin position="40"/>
        <end position="43"/>
    </location>
</feature>
<dbReference type="GO" id="GO:0004113">
    <property type="term" value="F:2',3'-cyclic-nucleotide 3'-phosphodiesterase activity"/>
    <property type="evidence" value="ECO:0007669"/>
    <property type="project" value="InterPro"/>
</dbReference>
<organism evidence="3 4">
    <name type="scientific">Pseudoalteromonas piscicida</name>
    <dbReference type="NCBI Taxonomy" id="43662"/>
    <lineage>
        <taxon>Bacteria</taxon>
        <taxon>Pseudomonadati</taxon>
        <taxon>Pseudomonadota</taxon>
        <taxon>Gammaproteobacteria</taxon>
        <taxon>Alteromonadales</taxon>
        <taxon>Pseudoalteromonadaceae</taxon>
        <taxon>Pseudoalteromonas</taxon>
    </lineage>
</organism>
<evidence type="ECO:0000313" key="4">
    <source>
        <dbReference type="Proteomes" id="UP000228621"/>
    </source>
</evidence>
<dbReference type="OrthoDB" id="7061261at2"/>
<dbReference type="Pfam" id="PF13563">
    <property type="entry name" value="2_5_RNA_ligase2"/>
    <property type="match status" value="1"/>
</dbReference>
<keyword evidence="4" id="KW-1185">Reference proteome</keyword>
<evidence type="ECO:0000256" key="1">
    <source>
        <dbReference type="ARBA" id="ARBA00022801"/>
    </source>
</evidence>
<sequence length="172" mass="19759">MQKRLFFGIGMDDATRAHIGQWLVDSVSASKANTQPNNWHLTLAFLAMVEESQVESLCDFASTLTVPKFTLTFSDHGYWQHNGIFYLKPEQKPQPLLDLANPLRAFGEKCDLYHNTQPFSPHITLFRNCKPEPTVDKPIAPFSLTVKKFYLYHSHRNEHGLVYEPIASFFLD</sequence>
<dbReference type="GO" id="GO:0008664">
    <property type="term" value="F:RNA 2',3'-cyclic 3'-phosphodiesterase activity"/>
    <property type="evidence" value="ECO:0007669"/>
    <property type="project" value="UniProtKB-EC"/>
</dbReference>
<keyword evidence="1 2" id="KW-0378">Hydrolase</keyword>
<comment type="caution">
    <text evidence="3">The sequence shown here is derived from an EMBL/GenBank/DDBJ whole genome shotgun (WGS) entry which is preliminary data.</text>
</comment>
<gene>
    <name evidence="3" type="ORF">CEX98_18500</name>
</gene>
<dbReference type="InterPro" id="IPR009097">
    <property type="entry name" value="Cyclic_Pdiesterase"/>
</dbReference>
<comment type="catalytic activity">
    <reaction evidence="2">
        <text>a 3'-end 2',3'-cyclophospho-ribonucleotide-RNA + H2O = a 3'-end 2'-phospho-ribonucleotide-RNA + H(+)</text>
        <dbReference type="Rhea" id="RHEA:11828"/>
        <dbReference type="Rhea" id="RHEA-COMP:10464"/>
        <dbReference type="Rhea" id="RHEA-COMP:17353"/>
        <dbReference type="ChEBI" id="CHEBI:15377"/>
        <dbReference type="ChEBI" id="CHEBI:15378"/>
        <dbReference type="ChEBI" id="CHEBI:83064"/>
        <dbReference type="ChEBI" id="CHEBI:173113"/>
        <dbReference type="EC" id="3.1.4.58"/>
    </reaction>
</comment>
<dbReference type="SUPFAM" id="SSF55144">
    <property type="entry name" value="LigT-like"/>
    <property type="match status" value="1"/>
</dbReference>